<accession>A0A2K4ZHW2</accession>
<keyword evidence="2" id="KW-1185">Reference proteome</keyword>
<evidence type="ECO:0000313" key="2">
    <source>
        <dbReference type="Proteomes" id="UP000236311"/>
    </source>
</evidence>
<reference evidence="1 2" key="1">
    <citation type="submission" date="2018-01" db="EMBL/GenBank/DDBJ databases">
        <authorList>
            <person name="Gaut B.S."/>
            <person name="Morton B.R."/>
            <person name="Clegg M.T."/>
            <person name="Duvall M.R."/>
        </authorList>
    </citation>
    <scope>NUCLEOTIDE SEQUENCE [LARGE SCALE GENOMIC DNA]</scope>
    <source>
        <strain evidence="1">GP69</strain>
    </source>
</reference>
<organism evidence="1 2">
    <name type="scientific">Acetatifactor muris</name>
    <dbReference type="NCBI Taxonomy" id="879566"/>
    <lineage>
        <taxon>Bacteria</taxon>
        <taxon>Bacillati</taxon>
        <taxon>Bacillota</taxon>
        <taxon>Clostridia</taxon>
        <taxon>Lachnospirales</taxon>
        <taxon>Lachnospiraceae</taxon>
        <taxon>Acetatifactor</taxon>
    </lineage>
</organism>
<dbReference type="Proteomes" id="UP000236311">
    <property type="component" value="Unassembled WGS sequence"/>
</dbReference>
<proteinExistence type="predicted"/>
<dbReference type="OrthoDB" id="1911537at2"/>
<evidence type="ECO:0000313" key="1">
    <source>
        <dbReference type="EMBL" id="SOY30078.1"/>
    </source>
</evidence>
<gene>
    <name evidence="1" type="ORF">AMURIS_02801</name>
</gene>
<dbReference type="AlphaFoldDB" id="A0A2K4ZHW2"/>
<name>A0A2K4ZHW2_9FIRM</name>
<dbReference type="EMBL" id="OFSM01000013">
    <property type="protein sequence ID" value="SOY30078.1"/>
    <property type="molecule type" value="Genomic_DNA"/>
</dbReference>
<sequence>MAGKYKKPFEKLKQQLKEELEEYLRLFVLDGLQVRNDDEGQQVIAEINQAFKEAQIGRQVGRAAFREFDLEKIKRIAEEHRRKVGGIYKAYFDRHTCLYAAGPSWDPDNPQPPLIYNDIVDKFYDEAAGGWISKEKPPGAAILIFIKSENKTTEQKEDNDEHTGERKEV</sequence>
<protein>
    <submittedName>
        <fullName evidence="1">Uncharacterized protein</fullName>
    </submittedName>
</protein>
<dbReference type="RefSeq" id="WP_103240137.1">
    <property type="nucleotide sequence ID" value="NZ_JANJZD010000012.1"/>
</dbReference>